<keyword evidence="7 9" id="KW-0503">Monooxygenase</keyword>
<dbReference type="Proteomes" id="UP000031036">
    <property type="component" value="Unassembled WGS sequence"/>
</dbReference>
<dbReference type="STRING" id="6265.A0A0B2UUL9"/>
<evidence type="ECO:0000256" key="9">
    <source>
        <dbReference type="RuleBase" id="RU000461"/>
    </source>
</evidence>
<evidence type="ECO:0000256" key="7">
    <source>
        <dbReference type="ARBA" id="ARBA00023033"/>
    </source>
</evidence>
<evidence type="ECO:0000313" key="10">
    <source>
        <dbReference type="EMBL" id="KHN74771.1"/>
    </source>
</evidence>
<evidence type="ECO:0000256" key="4">
    <source>
        <dbReference type="ARBA" id="ARBA00022723"/>
    </source>
</evidence>
<keyword evidence="11" id="KW-1185">Reference proteome</keyword>
<evidence type="ECO:0000256" key="6">
    <source>
        <dbReference type="ARBA" id="ARBA00023004"/>
    </source>
</evidence>
<dbReference type="InterPro" id="IPR001128">
    <property type="entry name" value="Cyt_P450"/>
</dbReference>
<dbReference type="EMBL" id="JPKZ01002824">
    <property type="protein sequence ID" value="KHN74771.1"/>
    <property type="molecule type" value="Genomic_DNA"/>
</dbReference>
<dbReference type="GO" id="GO:0020037">
    <property type="term" value="F:heme binding"/>
    <property type="evidence" value="ECO:0007669"/>
    <property type="project" value="InterPro"/>
</dbReference>
<keyword evidence="4 8" id="KW-0479">Metal-binding</keyword>
<evidence type="ECO:0000256" key="2">
    <source>
        <dbReference type="ARBA" id="ARBA00010617"/>
    </source>
</evidence>
<comment type="similarity">
    <text evidence="2 9">Belongs to the cytochrome P450 family.</text>
</comment>
<sequence>MMQSERSEPHPKKLRRVELRRSLERCGFLVVPSSDLLVGNLGITKSEGTPFRLQELRKQYGKTYAIMQGAFPTVVTSDINVILDVCLKKFRFFHSRMTDPTNGDPDISREVHMFAARGERWKRIRSLTSPALSTHNLKKLFATINDSVRIFVNGLLEDNNNCTPIEVHRCFQNLTYDVISRCCLGRAESCQTNDPNLELLLKKFSPHQVFERFSLMSFSWCFPEWSTLLLFYSSLRSQIRAALHLEPDPLAQYAQNLRAIAEKKQKFEEHYDFLQFLKNVEDNEWDGWKTVNDVETDMSAVTIVKKMTREEIVAQMRFMSSAGFDTTANTLTYLTYLLAAYPEKQEKLREEIDNAGEVSFDTIHNLQYLHWAIAETLRLFPHASLLQSRRCVENCDVGPYKFRRGINIVFDTWSLHHDPDVWGEDADEFRPERFAERTSEQMRSWTPFGVGPRQCIGMRFALLEAKTTMFQLLKNFCILKVHGTNGLNLRLREMGTVWPDSARVILKAR</sequence>
<dbReference type="PANTHER" id="PTHR24292">
    <property type="entry name" value="CYTOCHROME P450"/>
    <property type="match status" value="1"/>
</dbReference>
<protein>
    <submittedName>
        <fullName evidence="10">Putative cytochrome P450 CYP13A8</fullName>
    </submittedName>
</protein>
<dbReference type="PROSITE" id="PS00086">
    <property type="entry name" value="CYTOCHROME_P450"/>
    <property type="match status" value="1"/>
</dbReference>
<dbReference type="GO" id="GO:0016705">
    <property type="term" value="F:oxidoreductase activity, acting on paired donors, with incorporation or reduction of molecular oxygen"/>
    <property type="evidence" value="ECO:0007669"/>
    <property type="project" value="InterPro"/>
</dbReference>
<keyword evidence="3 8" id="KW-0349">Heme</keyword>
<gene>
    <name evidence="10" type="primary">cyp-13A8</name>
    <name evidence="10" type="ORF">Tcan_06926</name>
</gene>
<evidence type="ECO:0000256" key="8">
    <source>
        <dbReference type="PIRSR" id="PIRSR602401-1"/>
    </source>
</evidence>
<dbReference type="SUPFAM" id="SSF48264">
    <property type="entry name" value="Cytochrome P450"/>
    <property type="match status" value="1"/>
</dbReference>
<reference evidence="10 11" key="1">
    <citation type="submission" date="2014-11" db="EMBL/GenBank/DDBJ databases">
        <title>Genetic blueprint of the zoonotic pathogen Toxocara canis.</title>
        <authorList>
            <person name="Zhu X.-Q."/>
            <person name="Korhonen P.K."/>
            <person name="Cai H."/>
            <person name="Young N.D."/>
            <person name="Nejsum P."/>
            <person name="von Samson-Himmelstjerna G."/>
            <person name="Boag P.R."/>
            <person name="Tan P."/>
            <person name="Li Q."/>
            <person name="Min J."/>
            <person name="Yang Y."/>
            <person name="Wang X."/>
            <person name="Fang X."/>
            <person name="Hall R.S."/>
            <person name="Hofmann A."/>
            <person name="Sternberg P.W."/>
            <person name="Jex A.R."/>
            <person name="Gasser R.B."/>
        </authorList>
    </citation>
    <scope>NUCLEOTIDE SEQUENCE [LARGE SCALE GENOMIC DNA]</scope>
    <source>
        <strain evidence="10">PN_DK_2014</strain>
    </source>
</reference>
<dbReference type="InterPro" id="IPR017972">
    <property type="entry name" value="Cyt_P450_CS"/>
</dbReference>
<keyword evidence="5 9" id="KW-0560">Oxidoreductase</keyword>
<name>A0A0B2UUL9_TOXCA</name>
<dbReference type="InterPro" id="IPR002401">
    <property type="entry name" value="Cyt_P450_E_grp-I"/>
</dbReference>
<dbReference type="PRINTS" id="PR00463">
    <property type="entry name" value="EP450I"/>
</dbReference>
<dbReference type="Pfam" id="PF00067">
    <property type="entry name" value="p450"/>
    <property type="match status" value="1"/>
</dbReference>
<feature type="binding site" description="axial binding residue" evidence="8">
    <location>
        <position position="455"/>
    </location>
    <ligand>
        <name>heme</name>
        <dbReference type="ChEBI" id="CHEBI:30413"/>
    </ligand>
    <ligandPart>
        <name>Fe</name>
        <dbReference type="ChEBI" id="CHEBI:18248"/>
    </ligandPart>
</feature>
<dbReference type="AlphaFoldDB" id="A0A0B2UUL9"/>
<comment type="caution">
    <text evidence="10">The sequence shown here is derived from an EMBL/GenBank/DDBJ whole genome shotgun (WGS) entry which is preliminary data.</text>
</comment>
<dbReference type="OMA" id="CAYGHKE"/>
<dbReference type="InterPro" id="IPR036396">
    <property type="entry name" value="Cyt_P450_sf"/>
</dbReference>
<dbReference type="InterPro" id="IPR050476">
    <property type="entry name" value="Insect_CytP450_Detox"/>
</dbReference>
<dbReference type="OrthoDB" id="2789670at2759"/>
<dbReference type="PRINTS" id="PR00385">
    <property type="entry name" value="P450"/>
</dbReference>
<keyword evidence="6 8" id="KW-0408">Iron</keyword>
<dbReference type="Gene3D" id="1.10.630.10">
    <property type="entry name" value="Cytochrome P450"/>
    <property type="match status" value="1"/>
</dbReference>
<evidence type="ECO:0000256" key="5">
    <source>
        <dbReference type="ARBA" id="ARBA00023002"/>
    </source>
</evidence>
<dbReference type="PANTHER" id="PTHR24292:SF102">
    <property type="entry name" value="CYTOCHROME P450 FAMILY-RELATED"/>
    <property type="match status" value="1"/>
</dbReference>
<evidence type="ECO:0000256" key="3">
    <source>
        <dbReference type="ARBA" id="ARBA00022617"/>
    </source>
</evidence>
<accession>A0A0B2UUL9</accession>
<dbReference type="GO" id="GO:0005506">
    <property type="term" value="F:iron ion binding"/>
    <property type="evidence" value="ECO:0007669"/>
    <property type="project" value="InterPro"/>
</dbReference>
<evidence type="ECO:0000256" key="1">
    <source>
        <dbReference type="ARBA" id="ARBA00001971"/>
    </source>
</evidence>
<organism evidence="10 11">
    <name type="scientific">Toxocara canis</name>
    <name type="common">Canine roundworm</name>
    <dbReference type="NCBI Taxonomy" id="6265"/>
    <lineage>
        <taxon>Eukaryota</taxon>
        <taxon>Metazoa</taxon>
        <taxon>Ecdysozoa</taxon>
        <taxon>Nematoda</taxon>
        <taxon>Chromadorea</taxon>
        <taxon>Rhabditida</taxon>
        <taxon>Spirurina</taxon>
        <taxon>Ascaridomorpha</taxon>
        <taxon>Ascaridoidea</taxon>
        <taxon>Toxocaridae</taxon>
        <taxon>Toxocara</taxon>
    </lineage>
</organism>
<dbReference type="GO" id="GO:0004497">
    <property type="term" value="F:monooxygenase activity"/>
    <property type="evidence" value="ECO:0007669"/>
    <property type="project" value="UniProtKB-KW"/>
</dbReference>
<proteinExistence type="inferred from homology"/>
<evidence type="ECO:0000313" key="11">
    <source>
        <dbReference type="Proteomes" id="UP000031036"/>
    </source>
</evidence>
<comment type="cofactor">
    <cofactor evidence="1 8">
        <name>heme</name>
        <dbReference type="ChEBI" id="CHEBI:30413"/>
    </cofactor>
</comment>